<gene>
    <name evidence="2" type="ORF">UPYG_G00334930</name>
</gene>
<keyword evidence="3" id="KW-1185">Reference proteome</keyword>
<evidence type="ECO:0000256" key="1">
    <source>
        <dbReference type="SAM" id="MobiDB-lite"/>
    </source>
</evidence>
<dbReference type="EMBL" id="JAGEUA010000011">
    <property type="protein sequence ID" value="KAL0962038.1"/>
    <property type="molecule type" value="Genomic_DNA"/>
</dbReference>
<comment type="caution">
    <text evidence="2">The sequence shown here is derived from an EMBL/GenBank/DDBJ whole genome shotgun (WGS) entry which is preliminary data.</text>
</comment>
<evidence type="ECO:0000313" key="2">
    <source>
        <dbReference type="EMBL" id="KAL0962038.1"/>
    </source>
</evidence>
<accession>A0ABD0WHF8</accession>
<reference evidence="2 3" key="1">
    <citation type="submission" date="2024-06" db="EMBL/GenBank/DDBJ databases">
        <authorList>
            <person name="Pan Q."/>
            <person name="Wen M."/>
            <person name="Jouanno E."/>
            <person name="Zahm M."/>
            <person name="Klopp C."/>
            <person name="Cabau C."/>
            <person name="Louis A."/>
            <person name="Berthelot C."/>
            <person name="Parey E."/>
            <person name="Roest Crollius H."/>
            <person name="Montfort J."/>
            <person name="Robinson-Rechavi M."/>
            <person name="Bouchez O."/>
            <person name="Lampietro C."/>
            <person name="Lopez Roques C."/>
            <person name="Donnadieu C."/>
            <person name="Postlethwait J."/>
            <person name="Bobe J."/>
            <person name="Verreycken H."/>
            <person name="Guiguen Y."/>
        </authorList>
    </citation>
    <scope>NUCLEOTIDE SEQUENCE [LARGE SCALE GENOMIC DNA]</scope>
    <source>
        <strain evidence="2">Up_M1</strain>
        <tissue evidence="2">Testis</tissue>
    </source>
</reference>
<name>A0ABD0WHF8_UMBPY</name>
<evidence type="ECO:0000313" key="3">
    <source>
        <dbReference type="Proteomes" id="UP001557470"/>
    </source>
</evidence>
<sequence>MSALVCGCCVCPSEDTDERQPLLVPKLSESNEPASARKHRPTPTVSQSGPLVPKRVGVNDLDQRFSDVAETFNQQQESYDIMKEHITSLCRTFDSNNASSQSLTECVRKIREEHEEDYRITIVMYGYDFSLSVVPLNSATEGNVSTPHRLRLAQKELKIISHAAKTVVAAGTKLQELIDWLLNTGEQMAEQVREAAPTHQERCRLEENLIGTMQEVRRARELSLGYRLQAGEVQTEASQVAGLA</sequence>
<organism evidence="2 3">
    <name type="scientific">Umbra pygmaea</name>
    <name type="common">Eastern mudminnow</name>
    <dbReference type="NCBI Taxonomy" id="75934"/>
    <lineage>
        <taxon>Eukaryota</taxon>
        <taxon>Metazoa</taxon>
        <taxon>Chordata</taxon>
        <taxon>Craniata</taxon>
        <taxon>Vertebrata</taxon>
        <taxon>Euteleostomi</taxon>
        <taxon>Actinopterygii</taxon>
        <taxon>Neopterygii</taxon>
        <taxon>Teleostei</taxon>
        <taxon>Protacanthopterygii</taxon>
        <taxon>Esociformes</taxon>
        <taxon>Umbridae</taxon>
        <taxon>Umbra</taxon>
    </lineage>
</organism>
<protein>
    <submittedName>
        <fullName evidence="2">Uncharacterized protein</fullName>
    </submittedName>
</protein>
<dbReference type="Proteomes" id="UP001557470">
    <property type="component" value="Unassembled WGS sequence"/>
</dbReference>
<proteinExistence type="predicted"/>
<dbReference type="AlphaFoldDB" id="A0ABD0WHF8"/>
<feature type="region of interest" description="Disordered" evidence="1">
    <location>
        <begin position="29"/>
        <end position="53"/>
    </location>
</feature>